<feature type="signal peptide" evidence="2">
    <location>
        <begin position="1"/>
        <end position="26"/>
    </location>
</feature>
<feature type="transmembrane region" description="Helical" evidence="1">
    <location>
        <begin position="64"/>
        <end position="88"/>
    </location>
</feature>
<evidence type="ECO:0000256" key="2">
    <source>
        <dbReference type="SAM" id="SignalP"/>
    </source>
</evidence>
<keyword evidence="2" id="KW-0732">Signal</keyword>
<protein>
    <submittedName>
        <fullName evidence="3">Uncharacterized protein</fullName>
    </submittedName>
</protein>
<comment type="caution">
    <text evidence="3">The sequence shown here is derived from an EMBL/GenBank/DDBJ whole genome shotgun (WGS) entry which is preliminary data.</text>
</comment>
<evidence type="ECO:0000313" key="3">
    <source>
        <dbReference type="EMBL" id="KAK1468887.1"/>
    </source>
</evidence>
<gene>
    <name evidence="3" type="ORF">CMEL01_00654</name>
</gene>
<reference evidence="3 4" key="1">
    <citation type="submission" date="2016-10" db="EMBL/GenBank/DDBJ databases">
        <title>The genome sequence of Colletotrichum fioriniae PJ7.</title>
        <authorList>
            <person name="Baroncelli R."/>
        </authorList>
    </citation>
    <scope>NUCLEOTIDE SEQUENCE [LARGE SCALE GENOMIC DNA]</scope>
    <source>
        <strain evidence="3">Col 31</strain>
    </source>
</reference>
<keyword evidence="4" id="KW-1185">Reference proteome</keyword>
<evidence type="ECO:0000256" key="1">
    <source>
        <dbReference type="SAM" id="Phobius"/>
    </source>
</evidence>
<name>A0AAI9V1K9_9PEZI</name>
<dbReference type="Proteomes" id="UP001239795">
    <property type="component" value="Unassembled WGS sequence"/>
</dbReference>
<accession>A0AAI9V1K9</accession>
<keyword evidence="1" id="KW-0472">Membrane</keyword>
<organism evidence="3 4">
    <name type="scientific">Colletotrichum melonis</name>
    <dbReference type="NCBI Taxonomy" id="1209925"/>
    <lineage>
        <taxon>Eukaryota</taxon>
        <taxon>Fungi</taxon>
        <taxon>Dikarya</taxon>
        <taxon>Ascomycota</taxon>
        <taxon>Pezizomycotina</taxon>
        <taxon>Sordariomycetes</taxon>
        <taxon>Hypocreomycetidae</taxon>
        <taxon>Glomerellales</taxon>
        <taxon>Glomerellaceae</taxon>
        <taxon>Colletotrichum</taxon>
        <taxon>Colletotrichum acutatum species complex</taxon>
    </lineage>
</organism>
<keyword evidence="1" id="KW-1133">Transmembrane helix</keyword>
<evidence type="ECO:0000313" key="4">
    <source>
        <dbReference type="Proteomes" id="UP001239795"/>
    </source>
</evidence>
<sequence>MTLVSPASVLTQLLFLAFDFLHPARPRLWWTTCHSSAQQITGQDSETHSLRHRTVLHIGARIRTFGFCVAFFISTGIFFATAFFSSWVH</sequence>
<keyword evidence="1" id="KW-0812">Transmembrane</keyword>
<dbReference type="EMBL" id="MLGG01000001">
    <property type="protein sequence ID" value="KAK1468887.1"/>
    <property type="molecule type" value="Genomic_DNA"/>
</dbReference>
<feature type="chain" id="PRO_5042614017" evidence="2">
    <location>
        <begin position="27"/>
        <end position="89"/>
    </location>
</feature>
<proteinExistence type="predicted"/>
<dbReference type="AlphaFoldDB" id="A0AAI9V1K9"/>